<dbReference type="SUPFAM" id="SSF82866">
    <property type="entry name" value="Multidrug efflux transporter AcrB transmembrane domain"/>
    <property type="match status" value="2"/>
</dbReference>
<dbReference type="EMBL" id="JAEACQ010000297">
    <property type="protein sequence ID" value="MBL7632168.1"/>
    <property type="molecule type" value="Genomic_DNA"/>
</dbReference>
<evidence type="ECO:0000256" key="1">
    <source>
        <dbReference type="ARBA" id="ARBA00004651"/>
    </source>
</evidence>
<keyword evidence="6 8" id="KW-0472">Membrane</keyword>
<feature type="transmembrane region" description="Helical" evidence="8">
    <location>
        <begin position="166"/>
        <end position="186"/>
    </location>
</feature>
<comment type="subcellular location">
    <subcellularLocation>
        <location evidence="1">Cell membrane</location>
        <topology evidence="1">Multi-pass membrane protein</topology>
    </subcellularLocation>
</comment>
<evidence type="ECO:0000256" key="4">
    <source>
        <dbReference type="ARBA" id="ARBA00022692"/>
    </source>
</evidence>
<reference evidence="10" key="1">
    <citation type="submission" date="2020-12" db="EMBL/GenBank/DDBJ databases">
        <title>Genomic characterization of non-nitrogen-fixing Frankia strains.</title>
        <authorList>
            <person name="Carlos-Shanley C."/>
            <person name="Guerra T."/>
            <person name="Hahn D."/>
        </authorList>
    </citation>
    <scope>NUCLEOTIDE SEQUENCE</scope>
    <source>
        <strain evidence="10">CN6</strain>
    </source>
</reference>
<evidence type="ECO:0000313" key="10">
    <source>
        <dbReference type="EMBL" id="MBL7632168.1"/>
    </source>
</evidence>
<keyword evidence="3" id="KW-1003">Cell membrane</keyword>
<feature type="domain" description="SSD" evidence="9">
    <location>
        <begin position="229"/>
        <end position="321"/>
    </location>
</feature>
<feature type="transmembrane region" description="Helical" evidence="8">
    <location>
        <begin position="551"/>
        <end position="576"/>
    </location>
</feature>
<dbReference type="RefSeq" id="WP_203000572.1">
    <property type="nucleotide sequence ID" value="NZ_JADWYU010000135.1"/>
</dbReference>
<protein>
    <submittedName>
        <fullName evidence="10">MMPL family transporter</fullName>
    </submittedName>
</protein>
<evidence type="ECO:0000256" key="3">
    <source>
        <dbReference type="ARBA" id="ARBA00022475"/>
    </source>
</evidence>
<comment type="caution">
    <text evidence="10">The sequence shown here is derived from an EMBL/GenBank/DDBJ whole genome shotgun (WGS) entry which is preliminary data.</text>
</comment>
<evidence type="ECO:0000256" key="2">
    <source>
        <dbReference type="ARBA" id="ARBA00010157"/>
    </source>
</evidence>
<feature type="transmembrane region" description="Helical" evidence="8">
    <location>
        <begin position="299"/>
        <end position="323"/>
    </location>
</feature>
<organism evidence="10 11">
    <name type="scientific">Frankia nepalensis</name>
    <dbReference type="NCBI Taxonomy" id="1836974"/>
    <lineage>
        <taxon>Bacteria</taxon>
        <taxon>Bacillati</taxon>
        <taxon>Actinomycetota</taxon>
        <taxon>Actinomycetes</taxon>
        <taxon>Frankiales</taxon>
        <taxon>Frankiaceae</taxon>
        <taxon>Frankia</taxon>
    </lineage>
</organism>
<feature type="transmembrane region" description="Helical" evidence="8">
    <location>
        <begin position="661"/>
        <end position="685"/>
    </location>
</feature>
<proteinExistence type="inferred from homology"/>
<sequence length="756" mass="77911">MSVLARWCARHRFVVLGAWAGAVVVLIGLVVGMGSSFRTVADLPDSESAHAYTLLGPSAGSTETGRVVWHTAGQAVDSAEVRGEVTDMLAKIASLPGVEAVASPYAADDPSRLSARLNTGQNTAYADVTVTDDVEVAQVQKIAQSIESDQLQVETGGQAFAPETKAGGIAEAVGILAALLVLLLMFRSAWAAALPIITGVVGVVASLLFVMVGSHVVDLSSESITMGSLIGLGVGIDYALFIVDRHRKALLAGASVTEAVGQAGNTSGRAVIFAGLTVIAALLAMFVVGMGVLTGMGQAAAVTVAFTVLAAITLLPALLSVLGQRVLSRRQRRLLLAGGTVPAATGMRARKRHRRAPARAWAGLVTRVPKPMAVLALVVLAALAIPVLSMRVGEADASSDPAGSASRQYYELMSPAFGGGVDATLVLVAETPDAGSVRALDALVSQLPAVPDVASVSAGEPAGDGVQVVRVTPSSSSGAEATVDLVHHLRRDVIPNAEAGSHLEVYVGGRTATDIDVADALMSRLPLYLALVAGLGFLLLVLAFRSVLVPLVGAVSNLATIAVGLGALTAIFQWGWGSDLLGVGDGAPISYIVPVMIVGVMFGLSMDYQVFLVSRMREEWAHTRDNAHAIRVGVAETAKVIATAAVIMLCVFSSFGFSGQRIVSCIGVGLALAVVVDAFVVRMVLVPALLRMIGDRVWAYPRWAERVTPRLAIEGPAEEVAPSPAEVRAPSGQVDAHPAGDLVGATGHASAAADRR</sequence>
<dbReference type="PANTHER" id="PTHR33406:SF11">
    <property type="entry name" value="MEMBRANE PROTEIN SCO6666-RELATED"/>
    <property type="match status" value="1"/>
</dbReference>
<feature type="transmembrane region" description="Helical" evidence="8">
    <location>
        <begin position="372"/>
        <end position="392"/>
    </location>
</feature>
<evidence type="ECO:0000313" key="11">
    <source>
        <dbReference type="Proteomes" id="UP000604475"/>
    </source>
</evidence>
<feature type="region of interest" description="Disordered" evidence="7">
    <location>
        <begin position="718"/>
        <end position="756"/>
    </location>
</feature>
<dbReference type="AlphaFoldDB" id="A0A937RSX1"/>
<evidence type="ECO:0000259" key="9">
    <source>
        <dbReference type="PROSITE" id="PS50156"/>
    </source>
</evidence>
<dbReference type="Proteomes" id="UP000604475">
    <property type="component" value="Unassembled WGS sequence"/>
</dbReference>
<dbReference type="GO" id="GO:0005886">
    <property type="term" value="C:plasma membrane"/>
    <property type="evidence" value="ECO:0007669"/>
    <property type="project" value="UniProtKB-SubCell"/>
</dbReference>
<feature type="transmembrane region" description="Helical" evidence="8">
    <location>
        <begin position="224"/>
        <end position="243"/>
    </location>
</feature>
<name>A0A937RSX1_9ACTN</name>
<keyword evidence="5 8" id="KW-1133">Transmembrane helix</keyword>
<feature type="transmembrane region" description="Helical" evidence="8">
    <location>
        <begin position="193"/>
        <end position="212"/>
    </location>
</feature>
<dbReference type="PROSITE" id="PS50156">
    <property type="entry name" value="SSD"/>
    <property type="match status" value="1"/>
</dbReference>
<dbReference type="PANTHER" id="PTHR33406">
    <property type="entry name" value="MEMBRANE PROTEIN MJ1562-RELATED"/>
    <property type="match status" value="1"/>
</dbReference>
<dbReference type="InterPro" id="IPR004869">
    <property type="entry name" value="MMPL_dom"/>
</dbReference>
<evidence type="ECO:0000256" key="8">
    <source>
        <dbReference type="SAM" id="Phobius"/>
    </source>
</evidence>
<dbReference type="Pfam" id="PF03176">
    <property type="entry name" value="MMPL"/>
    <property type="match status" value="2"/>
</dbReference>
<feature type="transmembrane region" description="Helical" evidence="8">
    <location>
        <begin position="270"/>
        <end position="293"/>
    </location>
</feature>
<comment type="similarity">
    <text evidence="2">Belongs to the resistance-nodulation-cell division (RND) (TC 2.A.6) family. MmpL subfamily.</text>
</comment>
<feature type="transmembrane region" description="Helical" evidence="8">
    <location>
        <begin position="632"/>
        <end position="655"/>
    </location>
</feature>
<keyword evidence="11" id="KW-1185">Reference proteome</keyword>
<dbReference type="InterPro" id="IPR000731">
    <property type="entry name" value="SSD"/>
</dbReference>
<evidence type="ECO:0000256" key="6">
    <source>
        <dbReference type="ARBA" id="ARBA00023136"/>
    </source>
</evidence>
<feature type="transmembrane region" description="Helical" evidence="8">
    <location>
        <begin position="525"/>
        <end position="544"/>
    </location>
</feature>
<keyword evidence="4 8" id="KW-0812">Transmembrane</keyword>
<evidence type="ECO:0000256" key="5">
    <source>
        <dbReference type="ARBA" id="ARBA00022989"/>
    </source>
</evidence>
<accession>A0A937RSX1</accession>
<evidence type="ECO:0000256" key="7">
    <source>
        <dbReference type="SAM" id="MobiDB-lite"/>
    </source>
</evidence>
<dbReference type="Gene3D" id="1.20.1640.10">
    <property type="entry name" value="Multidrug efflux transporter AcrB transmembrane domain"/>
    <property type="match status" value="2"/>
</dbReference>
<dbReference type="InterPro" id="IPR050545">
    <property type="entry name" value="Mycobact_MmpL"/>
</dbReference>
<feature type="transmembrane region" description="Helical" evidence="8">
    <location>
        <begin position="12"/>
        <end position="34"/>
    </location>
</feature>
<feature type="transmembrane region" description="Helical" evidence="8">
    <location>
        <begin position="588"/>
        <end position="611"/>
    </location>
</feature>
<gene>
    <name evidence="10" type="ORF">I7412_34455</name>
</gene>